<proteinExistence type="predicted"/>
<dbReference type="AlphaFoldDB" id="A0A4U0REW1"/>
<organism evidence="1 2">
    <name type="scientific">Actinacidiphila oryziradicis</name>
    <dbReference type="NCBI Taxonomy" id="2571141"/>
    <lineage>
        <taxon>Bacteria</taxon>
        <taxon>Bacillati</taxon>
        <taxon>Actinomycetota</taxon>
        <taxon>Actinomycetes</taxon>
        <taxon>Kitasatosporales</taxon>
        <taxon>Streptomycetaceae</taxon>
        <taxon>Actinacidiphila</taxon>
    </lineage>
</organism>
<name>A0A4U0REW1_9ACTN</name>
<keyword evidence="2" id="KW-1185">Reference proteome</keyword>
<comment type="caution">
    <text evidence="1">The sequence shown here is derived from an EMBL/GenBank/DDBJ whole genome shotgun (WGS) entry which is preliminary data.</text>
</comment>
<evidence type="ECO:0000313" key="1">
    <source>
        <dbReference type="EMBL" id="TJZ93556.1"/>
    </source>
</evidence>
<dbReference type="EMBL" id="SUMC01000253">
    <property type="protein sequence ID" value="TJZ93556.1"/>
    <property type="molecule type" value="Genomic_DNA"/>
</dbReference>
<reference evidence="1 2" key="1">
    <citation type="submission" date="2019-04" db="EMBL/GenBank/DDBJ databases">
        <title>Streptomyces oryziradicis sp. nov., a novel actinomycete isolated from rhizosphere soil of rice (Oryza sativa L.).</title>
        <authorList>
            <person name="Li C."/>
        </authorList>
    </citation>
    <scope>NUCLEOTIDE SEQUENCE [LARGE SCALE GENOMIC DNA]</scope>
    <source>
        <strain evidence="1 2">NEAU-C40</strain>
    </source>
</reference>
<protein>
    <submittedName>
        <fullName evidence="1">Uncharacterized protein</fullName>
    </submittedName>
</protein>
<accession>A0A4U0REW1</accession>
<evidence type="ECO:0000313" key="2">
    <source>
        <dbReference type="Proteomes" id="UP000305778"/>
    </source>
</evidence>
<dbReference type="Proteomes" id="UP000305778">
    <property type="component" value="Unassembled WGS sequence"/>
</dbReference>
<sequence length="69" mass="7296">MNQPPEIANGVYVDSAGTRHLLRAVRPLRGGGAALCGRGPGVFGWRRGAGNQKLKVIPLCGECRAVRGR</sequence>
<dbReference type="RefSeq" id="WP_136731603.1">
    <property type="nucleotide sequence ID" value="NZ_SUMC01000253.1"/>
</dbReference>
<gene>
    <name evidence="1" type="ORF">FCI23_54495</name>
</gene>